<protein>
    <submittedName>
        <fullName evidence="1">Uncharacterized protein</fullName>
    </submittedName>
</protein>
<dbReference type="OrthoDB" id="1101576at2759"/>
<proteinExistence type="predicted"/>
<sequence length="166" mass="18842">MSVSDLGDAGHLAFVKALDHPFNEEHFCGHFVFHEKNEVEHHKRNITIITLKERFHMLADVVSLYTPNLPDDPFALFIELINSDVAKTEFSSMSISQICIKGLVSYLVISETVLPLLIHFEQHVFAKLGFLAFYLTSLGIELRFVLAKTIPRIAEVLKQKQAQPSH</sequence>
<accession>A0A0C2J6S4</accession>
<evidence type="ECO:0000313" key="2">
    <source>
        <dbReference type="Proteomes" id="UP000031668"/>
    </source>
</evidence>
<dbReference type="AlphaFoldDB" id="A0A0C2J6S4"/>
<name>A0A0C2J6S4_THEKT</name>
<comment type="caution">
    <text evidence="1">The sequence shown here is derived from an EMBL/GenBank/DDBJ whole genome shotgun (WGS) entry which is preliminary data.</text>
</comment>
<keyword evidence="2" id="KW-1185">Reference proteome</keyword>
<organism evidence="1 2">
    <name type="scientific">Thelohanellus kitauei</name>
    <name type="common">Myxosporean</name>
    <dbReference type="NCBI Taxonomy" id="669202"/>
    <lineage>
        <taxon>Eukaryota</taxon>
        <taxon>Metazoa</taxon>
        <taxon>Cnidaria</taxon>
        <taxon>Myxozoa</taxon>
        <taxon>Myxosporea</taxon>
        <taxon>Bivalvulida</taxon>
        <taxon>Platysporina</taxon>
        <taxon>Myxobolidae</taxon>
        <taxon>Thelohanellus</taxon>
    </lineage>
</organism>
<reference evidence="1 2" key="1">
    <citation type="journal article" date="2014" name="Genome Biol. Evol.">
        <title>The genome of the myxosporean Thelohanellus kitauei shows adaptations to nutrient acquisition within its fish host.</title>
        <authorList>
            <person name="Yang Y."/>
            <person name="Xiong J."/>
            <person name="Zhou Z."/>
            <person name="Huo F."/>
            <person name="Miao W."/>
            <person name="Ran C."/>
            <person name="Liu Y."/>
            <person name="Zhang J."/>
            <person name="Feng J."/>
            <person name="Wang M."/>
            <person name="Wang M."/>
            <person name="Wang L."/>
            <person name="Yao B."/>
        </authorList>
    </citation>
    <scope>NUCLEOTIDE SEQUENCE [LARGE SCALE GENOMIC DNA]</scope>
    <source>
        <strain evidence="1">Wuqing</strain>
    </source>
</reference>
<dbReference type="EMBL" id="JWZT01000794">
    <property type="protein sequence ID" value="KII73524.1"/>
    <property type="molecule type" value="Genomic_DNA"/>
</dbReference>
<dbReference type="Proteomes" id="UP000031668">
    <property type="component" value="Unassembled WGS sequence"/>
</dbReference>
<evidence type="ECO:0000313" key="1">
    <source>
        <dbReference type="EMBL" id="KII73524.1"/>
    </source>
</evidence>
<gene>
    <name evidence="1" type="ORF">RF11_05350</name>
</gene>